<feature type="domain" description="S-layer protein C-terminal" evidence="2">
    <location>
        <begin position="336"/>
        <end position="398"/>
    </location>
</feature>
<accession>A0AAU9R3N3</accession>
<sequence length="403" mass="43725">MRKLTKSVVTALSLATATLSVIPQAAAPAEAATQTKTSKEYVNGSYTVAASFYDSGSKVYSTEASFLTAAAAKVTIKSKKISSVSFTLAKDSPVYSDLTINGSKAKTSTGKDGSVTYTFAAGAYQTSSKAATFTVNGGKFSADVVFGALPSSAFVTVTETSAVVKKKVKKTSAVYNRDGAKTKYKSIKAGNTVTTYGTLTRGTTKYYKLSKTASKYIKASNVDGRYITLKNAAAVYTQDLKKTKTSYKKGKKVYAYAYAILGREKYYKLGTNKYIKALNADGRYITVKHGAAVYSKDLKKTGSSYSEGKKVLTFGRTTLSNKKKYYQVGQNKFIVASNVDGTTQTLKKNAYIYKKSKGKAVRYKKYVLKKNSKRKTYGSAVSIKGKKYYIISVGQYVVKSNFR</sequence>
<evidence type="ECO:0000259" key="2">
    <source>
        <dbReference type="Pfam" id="PF03217"/>
    </source>
</evidence>
<dbReference type="RefSeq" id="WP_260369231.1">
    <property type="nucleotide sequence ID" value="NZ_OV915080.1"/>
</dbReference>
<evidence type="ECO:0000256" key="1">
    <source>
        <dbReference type="SAM" id="SignalP"/>
    </source>
</evidence>
<protein>
    <recommendedName>
        <fullName evidence="2">S-layer protein C-terminal domain-containing protein</fullName>
    </recommendedName>
</protein>
<gene>
    <name evidence="3" type="ORF">LDD865_0518</name>
</gene>
<feature type="chain" id="PRO_5043572100" description="S-layer protein C-terminal domain-containing protein" evidence="1">
    <location>
        <begin position="26"/>
        <end position="403"/>
    </location>
</feature>
<dbReference type="AlphaFoldDB" id="A0AAU9R3N3"/>
<keyword evidence="1" id="KW-0732">Signal</keyword>
<dbReference type="EMBL" id="OV915080">
    <property type="protein sequence ID" value="CAH1705677.1"/>
    <property type="molecule type" value="Genomic_DNA"/>
</dbReference>
<reference evidence="3" key="1">
    <citation type="submission" date="2022-02" db="EMBL/GenBank/DDBJ databases">
        <authorList>
            <person name="Deutsch MARIE S."/>
        </authorList>
    </citation>
    <scope>NUCLEOTIDE SEQUENCE</scope>
    <source>
        <strain evidence="3">CIRM-BIA865</strain>
    </source>
</reference>
<dbReference type="Pfam" id="PF03217">
    <property type="entry name" value="SlpA"/>
    <property type="match status" value="2"/>
</dbReference>
<evidence type="ECO:0000313" key="3">
    <source>
        <dbReference type="EMBL" id="CAH1705677.1"/>
    </source>
</evidence>
<dbReference type="Proteomes" id="UP001295440">
    <property type="component" value="Chromosome"/>
</dbReference>
<organism evidence="3 4">
    <name type="scientific">Lactobacillus delbrueckii subsp. delbrueckii</name>
    <dbReference type="NCBI Taxonomy" id="83684"/>
    <lineage>
        <taxon>Bacteria</taxon>
        <taxon>Bacillati</taxon>
        <taxon>Bacillota</taxon>
        <taxon>Bacilli</taxon>
        <taxon>Lactobacillales</taxon>
        <taxon>Lactobacillaceae</taxon>
        <taxon>Lactobacillus</taxon>
    </lineage>
</organism>
<feature type="signal peptide" evidence="1">
    <location>
        <begin position="1"/>
        <end position="25"/>
    </location>
</feature>
<dbReference type="InterPro" id="IPR024968">
    <property type="entry name" value="SlpA_C_lactobacillus"/>
</dbReference>
<feature type="domain" description="S-layer protein C-terminal" evidence="2">
    <location>
        <begin position="219"/>
        <end position="277"/>
    </location>
</feature>
<name>A0AAU9R3N3_9LACO</name>
<evidence type="ECO:0000313" key="4">
    <source>
        <dbReference type="Proteomes" id="UP001295440"/>
    </source>
</evidence>
<proteinExistence type="predicted"/>